<accession>A0A315UW43</accession>
<feature type="chain" id="PRO_5016322284" evidence="2">
    <location>
        <begin position="25"/>
        <end position="98"/>
    </location>
</feature>
<evidence type="ECO:0000313" key="4">
    <source>
        <dbReference type="Proteomes" id="UP000250572"/>
    </source>
</evidence>
<feature type="non-terminal residue" evidence="3">
    <location>
        <position position="98"/>
    </location>
</feature>
<sequence length="98" mass="11242">MSVFIDSFFLIIMITLCVSHKGVATIPEATSNTSKTLYFVLPLAILCLVAVGGVLLWRYYRLQNTNTMHFHNPVYQKTTEDQVHIWRSQSLEGYAYPK</sequence>
<proteinExistence type="predicted"/>
<feature type="signal peptide" evidence="2">
    <location>
        <begin position="1"/>
        <end position="24"/>
    </location>
</feature>
<organism evidence="3 4">
    <name type="scientific">Gambusia affinis</name>
    <name type="common">Western mosquitofish</name>
    <name type="synonym">Heterandria affinis</name>
    <dbReference type="NCBI Taxonomy" id="33528"/>
    <lineage>
        <taxon>Eukaryota</taxon>
        <taxon>Metazoa</taxon>
        <taxon>Chordata</taxon>
        <taxon>Craniata</taxon>
        <taxon>Vertebrata</taxon>
        <taxon>Euteleostomi</taxon>
        <taxon>Actinopterygii</taxon>
        <taxon>Neopterygii</taxon>
        <taxon>Teleostei</taxon>
        <taxon>Neoteleostei</taxon>
        <taxon>Acanthomorphata</taxon>
        <taxon>Ovalentaria</taxon>
        <taxon>Atherinomorphae</taxon>
        <taxon>Cyprinodontiformes</taxon>
        <taxon>Poeciliidae</taxon>
        <taxon>Poeciliinae</taxon>
        <taxon>Gambusia</taxon>
    </lineage>
</organism>
<evidence type="ECO:0000256" key="1">
    <source>
        <dbReference type="SAM" id="Phobius"/>
    </source>
</evidence>
<keyword evidence="2" id="KW-0732">Signal</keyword>
<gene>
    <name evidence="3" type="ORF">CCH79_00014718</name>
</gene>
<dbReference type="Proteomes" id="UP000250572">
    <property type="component" value="Unassembled WGS sequence"/>
</dbReference>
<dbReference type="AlphaFoldDB" id="A0A315UW43"/>
<evidence type="ECO:0000313" key="3">
    <source>
        <dbReference type="EMBL" id="PWA15576.1"/>
    </source>
</evidence>
<evidence type="ECO:0000256" key="2">
    <source>
        <dbReference type="SAM" id="SignalP"/>
    </source>
</evidence>
<dbReference type="EMBL" id="NHOQ01002686">
    <property type="protein sequence ID" value="PWA15576.1"/>
    <property type="molecule type" value="Genomic_DNA"/>
</dbReference>
<keyword evidence="1" id="KW-0812">Transmembrane</keyword>
<protein>
    <submittedName>
        <fullName evidence="3">Uncharacterized protein</fullName>
    </submittedName>
</protein>
<name>A0A315UW43_GAMAF</name>
<keyword evidence="1" id="KW-1133">Transmembrane helix</keyword>
<comment type="caution">
    <text evidence="3">The sequence shown here is derived from an EMBL/GenBank/DDBJ whole genome shotgun (WGS) entry which is preliminary data.</text>
</comment>
<feature type="transmembrane region" description="Helical" evidence="1">
    <location>
        <begin position="40"/>
        <end position="60"/>
    </location>
</feature>
<keyword evidence="1" id="KW-0472">Membrane</keyword>
<keyword evidence="4" id="KW-1185">Reference proteome</keyword>
<reference evidence="3 4" key="1">
    <citation type="journal article" date="2018" name="G3 (Bethesda)">
        <title>A High-Quality Reference Genome for the Invasive Mosquitofish Gambusia affinis Using a Chicago Library.</title>
        <authorList>
            <person name="Hoffberg S.L."/>
            <person name="Troendle N.J."/>
            <person name="Glenn T.C."/>
            <person name="Mahmud O."/>
            <person name="Louha S."/>
            <person name="Chalopin D."/>
            <person name="Bennetzen J.L."/>
            <person name="Mauricio R."/>
        </authorList>
    </citation>
    <scope>NUCLEOTIDE SEQUENCE [LARGE SCALE GENOMIC DNA]</scope>
    <source>
        <strain evidence="3">NE01/NJP1002.9</strain>
        <tissue evidence="3">Muscle</tissue>
    </source>
</reference>